<organism evidence="1 2">
    <name type="scientific">Panagrellus redivivus</name>
    <name type="common">Microworm</name>
    <dbReference type="NCBI Taxonomy" id="6233"/>
    <lineage>
        <taxon>Eukaryota</taxon>
        <taxon>Metazoa</taxon>
        <taxon>Ecdysozoa</taxon>
        <taxon>Nematoda</taxon>
        <taxon>Chromadorea</taxon>
        <taxon>Rhabditida</taxon>
        <taxon>Tylenchina</taxon>
        <taxon>Panagrolaimomorpha</taxon>
        <taxon>Panagrolaimoidea</taxon>
        <taxon>Panagrolaimidae</taxon>
        <taxon>Panagrellus</taxon>
    </lineage>
</organism>
<name>A0A7E4VYE9_PANRE</name>
<reference evidence="1" key="1">
    <citation type="journal article" date="2013" name="Genetics">
        <title>The draft genome and transcriptome of Panagrellus redivivus are shaped by the harsh demands of a free-living lifestyle.</title>
        <authorList>
            <person name="Srinivasan J."/>
            <person name="Dillman A.R."/>
            <person name="Macchietto M.G."/>
            <person name="Heikkinen L."/>
            <person name="Lakso M."/>
            <person name="Fracchia K.M."/>
            <person name="Antoshechkin I."/>
            <person name="Mortazavi A."/>
            <person name="Wong G."/>
            <person name="Sternberg P.W."/>
        </authorList>
    </citation>
    <scope>NUCLEOTIDE SEQUENCE [LARGE SCALE GENOMIC DNA]</scope>
    <source>
        <strain evidence="1">MT8872</strain>
    </source>
</reference>
<evidence type="ECO:0000313" key="1">
    <source>
        <dbReference type="Proteomes" id="UP000492821"/>
    </source>
</evidence>
<dbReference type="AlphaFoldDB" id="A0A7E4VYE9"/>
<reference evidence="2" key="2">
    <citation type="submission" date="2020-10" db="UniProtKB">
        <authorList>
            <consortium name="WormBaseParasite"/>
        </authorList>
    </citation>
    <scope>IDENTIFICATION</scope>
</reference>
<protein>
    <submittedName>
        <fullName evidence="2">Bestrophin homolog</fullName>
    </submittedName>
</protein>
<proteinExistence type="predicted"/>
<sequence length="80" mass="9747">MTHEQLGTTKCHEVIGFWDRIRILAPIWVIFAWILLESERLIVNRLNRTFSVRLLYQIHSIWKWYYQILRQESDSDPSES</sequence>
<dbReference type="Proteomes" id="UP000492821">
    <property type="component" value="Unassembled WGS sequence"/>
</dbReference>
<evidence type="ECO:0000313" key="2">
    <source>
        <dbReference type="WBParaSite" id="Pan_g3933.t1"/>
    </source>
</evidence>
<accession>A0A7E4VYE9</accession>
<keyword evidence="1" id="KW-1185">Reference proteome</keyword>
<dbReference type="WBParaSite" id="Pan_g3933.t1">
    <property type="protein sequence ID" value="Pan_g3933.t1"/>
    <property type="gene ID" value="Pan_g3933"/>
</dbReference>